<organism evidence="2">
    <name type="scientific">Streptomyces sp. R44</name>
    <dbReference type="NCBI Taxonomy" id="3238633"/>
    <lineage>
        <taxon>Bacteria</taxon>
        <taxon>Bacillati</taxon>
        <taxon>Actinomycetota</taxon>
        <taxon>Actinomycetes</taxon>
        <taxon>Kitasatosporales</taxon>
        <taxon>Streptomycetaceae</taxon>
        <taxon>Streptomyces</taxon>
    </lineage>
</organism>
<evidence type="ECO:0000256" key="1">
    <source>
        <dbReference type="SAM" id="SignalP"/>
    </source>
</evidence>
<feature type="signal peptide" evidence="1">
    <location>
        <begin position="1"/>
        <end position="35"/>
    </location>
</feature>
<dbReference type="EMBL" id="CP163444">
    <property type="protein sequence ID" value="XDQ69168.1"/>
    <property type="molecule type" value="Genomic_DNA"/>
</dbReference>
<accession>A0AB39SRQ6</accession>
<dbReference type="Pfam" id="PF03995">
    <property type="entry name" value="Inhibitor_I36"/>
    <property type="match status" value="2"/>
</dbReference>
<reference evidence="2" key="1">
    <citation type="submission" date="2024-07" db="EMBL/GenBank/DDBJ databases">
        <authorList>
            <person name="Yu S.T."/>
        </authorList>
    </citation>
    <scope>NUCLEOTIDE SEQUENCE</scope>
    <source>
        <strain evidence="2">R44</strain>
    </source>
</reference>
<sequence length="255" mass="26598">MRVIKSSLGSLPVAGLAAVLLAACLVWSQAGPAQAAYGDCPAKTFCLYTQAGGGGEMVSLAPQDGPVLDYGTVERLKDRTFLSFRNNTASWTCLYDDPAYGGTDIQAVLPGQTGGDLAKGADGLPKVTVASHKFAPSKSLCRTGFDRCDAGRVCIFQGPSGRGVGGVTSQSEVLPDGVLGNRDYGVTWDDKLVSVANRSHKAACFYRDPGYSGTWQAGGVAYRAFVVLPGEETTLPAVYQSSVSSHKLADAEGKC</sequence>
<proteinExistence type="predicted"/>
<dbReference type="PROSITE" id="PS51257">
    <property type="entry name" value="PROKAR_LIPOPROTEIN"/>
    <property type="match status" value="1"/>
</dbReference>
<dbReference type="AlphaFoldDB" id="A0AB39SRQ6"/>
<dbReference type="RefSeq" id="WP_369141910.1">
    <property type="nucleotide sequence ID" value="NZ_CP163444.1"/>
</dbReference>
<evidence type="ECO:0000313" key="2">
    <source>
        <dbReference type="EMBL" id="XDQ69168.1"/>
    </source>
</evidence>
<protein>
    <submittedName>
        <fullName evidence="2">Peptidase inhibitor family I36 protein</fullName>
    </submittedName>
</protein>
<keyword evidence="1" id="KW-0732">Signal</keyword>
<feature type="chain" id="PRO_5044205650" evidence="1">
    <location>
        <begin position="36"/>
        <end position="255"/>
    </location>
</feature>
<gene>
    <name evidence="2" type="ORF">AB5J54_00825</name>
</gene>
<name>A0AB39SRQ6_9ACTN</name>